<dbReference type="EMBL" id="JAPFFL010000012">
    <property type="protein sequence ID" value="KAJ6689218.1"/>
    <property type="molecule type" value="Genomic_DNA"/>
</dbReference>
<evidence type="ECO:0000313" key="1">
    <source>
        <dbReference type="EMBL" id="KAJ6689218.1"/>
    </source>
</evidence>
<proteinExistence type="predicted"/>
<comment type="caution">
    <text evidence="1">The sequence shown here is derived from an EMBL/GenBank/DDBJ whole genome shotgun (WGS) entry which is preliminary data.</text>
</comment>
<accession>A0A9Q0PJ68</accession>
<keyword evidence="2" id="KW-1185">Reference proteome</keyword>
<reference evidence="1" key="2">
    <citation type="journal article" date="2023" name="Int. J. Mol. Sci.">
        <title>De Novo Assembly and Annotation of 11 Diverse Shrub Willow (Salix) Genomes Reveals Novel Gene Organization in Sex-Linked Regions.</title>
        <authorList>
            <person name="Hyden B."/>
            <person name="Feng K."/>
            <person name="Yates T.B."/>
            <person name="Jawdy S."/>
            <person name="Cereghino C."/>
            <person name="Smart L.B."/>
            <person name="Muchero W."/>
        </authorList>
    </citation>
    <scope>NUCLEOTIDE SEQUENCE [LARGE SCALE GENOMIC DNA]</scope>
    <source>
        <tissue evidence="1">Shoot tip</tissue>
    </source>
</reference>
<dbReference type="AlphaFoldDB" id="A0A9Q0PJ68"/>
<protein>
    <submittedName>
        <fullName evidence="1">Uncharacterized protein</fullName>
    </submittedName>
</protein>
<evidence type="ECO:0000313" key="2">
    <source>
        <dbReference type="Proteomes" id="UP001151529"/>
    </source>
</evidence>
<name>A0A9Q0PJ68_SALVM</name>
<sequence length="231" mass="25568">MVVRDSSLIQPDTLSPITPTNNTLLSQRQQSIILDDTDKGNYYPKAKCPFGCVAAATEPSPLLQIFSSSSLLPCATISHLPSSPLRNRPENPSPLQIPQRPLFSLAKPSPISPLLPSAPQLLTVVKTHLLPKLQTRSSCSASPSAPLSPSQMRQPSITVVLTDSATDRDWSSTSFRAKRLEQHPTKVRSSCCQRLDFFALICCVCEVRRFDLCYDMFLNIVILWVCDELED</sequence>
<gene>
    <name evidence="1" type="ORF">OIU85_005602</name>
</gene>
<dbReference type="Proteomes" id="UP001151529">
    <property type="component" value="Chromosome 8"/>
</dbReference>
<reference evidence="1" key="1">
    <citation type="submission" date="2022-11" db="EMBL/GenBank/DDBJ databases">
        <authorList>
            <person name="Hyden B.L."/>
            <person name="Feng K."/>
            <person name="Yates T."/>
            <person name="Jawdy S."/>
            <person name="Smart L.B."/>
            <person name="Muchero W."/>
        </authorList>
    </citation>
    <scope>NUCLEOTIDE SEQUENCE</scope>
    <source>
        <tissue evidence="1">Shoot tip</tissue>
    </source>
</reference>
<organism evidence="1 2">
    <name type="scientific">Salix viminalis</name>
    <name type="common">Common osier</name>
    <name type="synonym">Basket willow</name>
    <dbReference type="NCBI Taxonomy" id="40686"/>
    <lineage>
        <taxon>Eukaryota</taxon>
        <taxon>Viridiplantae</taxon>
        <taxon>Streptophyta</taxon>
        <taxon>Embryophyta</taxon>
        <taxon>Tracheophyta</taxon>
        <taxon>Spermatophyta</taxon>
        <taxon>Magnoliopsida</taxon>
        <taxon>eudicotyledons</taxon>
        <taxon>Gunneridae</taxon>
        <taxon>Pentapetalae</taxon>
        <taxon>rosids</taxon>
        <taxon>fabids</taxon>
        <taxon>Malpighiales</taxon>
        <taxon>Salicaceae</taxon>
        <taxon>Saliceae</taxon>
        <taxon>Salix</taxon>
    </lineage>
</organism>